<dbReference type="EMBL" id="JAJJML010000001">
    <property type="protein sequence ID" value="MCC9036524.1"/>
    <property type="molecule type" value="Genomic_DNA"/>
</dbReference>
<comment type="caution">
    <text evidence="2">The sequence shown here is derived from an EMBL/GenBank/DDBJ whole genome shotgun (WGS) entry which is preliminary data.</text>
</comment>
<evidence type="ECO:0000313" key="2">
    <source>
        <dbReference type="EMBL" id="MCC9036524.1"/>
    </source>
</evidence>
<dbReference type="EMBL" id="JAJJML010000001">
    <property type="protein sequence ID" value="MCC9036519.1"/>
    <property type="molecule type" value="Genomic_DNA"/>
</dbReference>
<protein>
    <recommendedName>
        <fullName evidence="4">Lipoprotein</fullName>
    </recommendedName>
</protein>
<evidence type="ECO:0000313" key="3">
    <source>
        <dbReference type="Proteomes" id="UP001107960"/>
    </source>
</evidence>
<evidence type="ECO:0008006" key="4">
    <source>
        <dbReference type="Google" id="ProtNLM"/>
    </source>
</evidence>
<dbReference type="RefSeq" id="WP_229986463.1">
    <property type="nucleotide sequence ID" value="NZ_JAJJML010000001.1"/>
</dbReference>
<dbReference type="AlphaFoldDB" id="A0A9Q3V049"/>
<evidence type="ECO:0000313" key="1">
    <source>
        <dbReference type="EMBL" id="MCC9036519.1"/>
    </source>
</evidence>
<organism evidence="2 3">
    <name type="scientific">Chryseobacterium muglaense</name>
    <dbReference type="NCBI Taxonomy" id="2893752"/>
    <lineage>
        <taxon>Bacteria</taxon>
        <taxon>Pseudomonadati</taxon>
        <taxon>Bacteroidota</taxon>
        <taxon>Flavobacteriia</taxon>
        <taxon>Flavobacteriales</taxon>
        <taxon>Weeksellaceae</taxon>
        <taxon>Chryseobacterium group</taxon>
        <taxon>Chryseobacterium</taxon>
    </lineage>
</organism>
<dbReference type="Proteomes" id="UP001107960">
    <property type="component" value="Unassembled WGS sequence"/>
</dbReference>
<accession>A0A9Q3V049</accession>
<sequence length="171" mass="20304">MKINKLSLLLITCILLLSCKDVEFQIEEIRILYNSEKYKGKKYDVSIDSKFYLTNNSNDEVYYNINDIDTVNILIKDTYYIMTIINDSLKPQRKIKPKEKIYIYYKADYHQISNNYDNPIITKEISKSIITTKKKYLIKKSSDFIVKSRLKAYIKNSYYTPNKTKIEEVGE</sequence>
<reference evidence="2" key="1">
    <citation type="submission" date="2021-11" db="EMBL/GenBank/DDBJ databases">
        <title>Description of novel Chryseobacterium species.</title>
        <authorList>
            <person name="Saticioglu I.B."/>
            <person name="Ay H."/>
            <person name="Altun S."/>
            <person name="Duman M."/>
        </authorList>
    </citation>
    <scope>NUCLEOTIDE SEQUENCE</scope>
    <source>
        <strain evidence="2">C-39</strain>
    </source>
</reference>
<gene>
    <name evidence="1" type="ORF">LNP80_20105</name>
    <name evidence="2" type="ORF">LNP80_20145</name>
</gene>
<name>A0A9Q3V049_9FLAO</name>
<proteinExistence type="predicted"/>
<dbReference type="PROSITE" id="PS51257">
    <property type="entry name" value="PROKAR_LIPOPROTEIN"/>
    <property type="match status" value="1"/>
</dbReference>